<organism evidence="3 4">
    <name type="scientific">Mucilaginibacter polytrichastri</name>
    <dbReference type="NCBI Taxonomy" id="1302689"/>
    <lineage>
        <taxon>Bacteria</taxon>
        <taxon>Pseudomonadati</taxon>
        <taxon>Bacteroidota</taxon>
        <taxon>Sphingobacteriia</taxon>
        <taxon>Sphingobacteriales</taxon>
        <taxon>Sphingobacteriaceae</taxon>
        <taxon>Mucilaginibacter</taxon>
    </lineage>
</organism>
<reference evidence="3 4" key="1">
    <citation type="submission" date="2016-11" db="EMBL/GenBank/DDBJ databases">
        <title>Whole Genome Sequencing of Mucilaginibacter polytrichastri RG4-7(T) isolated from the moss sample.</title>
        <authorList>
            <person name="Li Y."/>
        </authorList>
    </citation>
    <scope>NUCLEOTIDE SEQUENCE [LARGE SCALE GENOMIC DNA]</scope>
    <source>
        <strain evidence="3 4">RG4-7</strain>
    </source>
</reference>
<dbReference type="PANTHER" id="PTHR34406">
    <property type="entry name" value="PROTEIN YCEI"/>
    <property type="match status" value="1"/>
</dbReference>
<dbReference type="SMART" id="SM00867">
    <property type="entry name" value="YceI"/>
    <property type="match status" value="1"/>
</dbReference>
<dbReference type="EMBL" id="MPPL01000001">
    <property type="protein sequence ID" value="OKS84645.1"/>
    <property type="molecule type" value="Genomic_DNA"/>
</dbReference>
<keyword evidence="1" id="KW-1133">Transmembrane helix</keyword>
<evidence type="ECO:0000313" key="4">
    <source>
        <dbReference type="Proteomes" id="UP000186720"/>
    </source>
</evidence>
<evidence type="ECO:0000256" key="1">
    <source>
        <dbReference type="SAM" id="Phobius"/>
    </source>
</evidence>
<dbReference type="Proteomes" id="UP000186720">
    <property type="component" value="Unassembled WGS sequence"/>
</dbReference>
<keyword evidence="1" id="KW-0812">Transmembrane</keyword>
<keyword evidence="1" id="KW-0472">Membrane</keyword>
<comment type="caution">
    <text evidence="3">The sequence shown here is derived from an EMBL/GenBank/DDBJ whole genome shotgun (WGS) entry which is preliminary data.</text>
</comment>
<dbReference type="PANTHER" id="PTHR34406:SF1">
    <property type="entry name" value="PROTEIN YCEI"/>
    <property type="match status" value="1"/>
</dbReference>
<dbReference type="InterPro" id="IPR036761">
    <property type="entry name" value="TTHA0802/YceI-like_sf"/>
</dbReference>
<protein>
    <recommendedName>
        <fullName evidence="2">Lipid/polyisoprenoid-binding YceI-like domain-containing protein</fullName>
    </recommendedName>
</protein>
<dbReference type="AlphaFoldDB" id="A0A1Q5ZSA1"/>
<evidence type="ECO:0000259" key="2">
    <source>
        <dbReference type="SMART" id="SM00867"/>
    </source>
</evidence>
<evidence type="ECO:0000313" key="3">
    <source>
        <dbReference type="EMBL" id="OKS84645.1"/>
    </source>
</evidence>
<name>A0A1Q5ZSA1_9SPHI</name>
<dbReference type="Pfam" id="PF04264">
    <property type="entry name" value="YceI"/>
    <property type="match status" value="1"/>
</dbReference>
<feature type="transmembrane region" description="Helical" evidence="1">
    <location>
        <begin position="35"/>
        <end position="54"/>
    </location>
</feature>
<accession>A0A1Q5ZSA1</accession>
<dbReference type="STRING" id="1302689.RG47T_0077"/>
<dbReference type="InterPro" id="IPR007372">
    <property type="entry name" value="Lipid/polyisoprenoid-bd_YceI"/>
</dbReference>
<dbReference type="SUPFAM" id="SSF101874">
    <property type="entry name" value="YceI-like"/>
    <property type="match status" value="1"/>
</dbReference>
<gene>
    <name evidence="3" type="ORF">RG47T_0077</name>
</gene>
<keyword evidence="4" id="KW-1185">Reference proteome</keyword>
<feature type="domain" description="Lipid/polyisoprenoid-binding YceI-like" evidence="2">
    <location>
        <begin position="56"/>
        <end position="202"/>
    </location>
</feature>
<proteinExistence type="predicted"/>
<dbReference type="Gene3D" id="2.40.128.110">
    <property type="entry name" value="Lipid/polyisoprenoid-binding, YceI-like"/>
    <property type="match status" value="1"/>
</dbReference>
<sequence>MRWQPLCTVDRIFIKQYIVVLFSHDQIKINPMKKIIYPALVAVVISLSAFAYFVSDWKVKGDASVKFTSSRINGSFEGLKADIQFDKNQPEQGKISATIDASSIGTGFFLKTSHAKDALGTDKYPTIKFVSTSVAKDGSGYVAKGNLTMKGATRPASIHFTFDEKGNEGTFKGEFKVVPKDYGIDRNGTPDLVTISLVVPVAKS</sequence>